<evidence type="ECO:0000313" key="3">
    <source>
        <dbReference type="Proteomes" id="UP001205890"/>
    </source>
</evidence>
<organism evidence="2 3">
    <name type="scientific">Alsobacter ponti</name>
    <dbReference type="NCBI Taxonomy" id="2962936"/>
    <lineage>
        <taxon>Bacteria</taxon>
        <taxon>Pseudomonadati</taxon>
        <taxon>Pseudomonadota</taxon>
        <taxon>Alphaproteobacteria</taxon>
        <taxon>Hyphomicrobiales</taxon>
        <taxon>Alsobacteraceae</taxon>
        <taxon>Alsobacter</taxon>
    </lineage>
</organism>
<evidence type="ECO:0000313" key="2">
    <source>
        <dbReference type="EMBL" id="MCP8937612.1"/>
    </source>
</evidence>
<evidence type="ECO:0000259" key="1">
    <source>
        <dbReference type="Pfam" id="PF06568"/>
    </source>
</evidence>
<sequence>MTSIARTARRSPPRIPTLPDWTRRWALAAARGVVAAARALQDWRERREARRLLARWTDAQLKDIGVSRGDVDRAVSGGFDAYRRG</sequence>
<proteinExistence type="predicted"/>
<name>A0ABT1L843_9HYPH</name>
<accession>A0ABT1L843</accession>
<feature type="domain" description="YjiS-like" evidence="1">
    <location>
        <begin position="37"/>
        <end position="71"/>
    </location>
</feature>
<reference evidence="2 3" key="1">
    <citation type="submission" date="2022-07" db="EMBL/GenBank/DDBJ databases">
        <authorList>
            <person name="Li W.-J."/>
            <person name="Deng Q.-Q."/>
        </authorList>
    </citation>
    <scope>NUCLEOTIDE SEQUENCE [LARGE SCALE GENOMIC DNA]</scope>
    <source>
        <strain evidence="2 3">SYSU M60028</strain>
    </source>
</reference>
<keyword evidence="3" id="KW-1185">Reference proteome</keyword>
<dbReference type="Proteomes" id="UP001205890">
    <property type="component" value="Unassembled WGS sequence"/>
</dbReference>
<comment type="caution">
    <text evidence="2">The sequence shown here is derived from an EMBL/GenBank/DDBJ whole genome shotgun (WGS) entry which is preliminary data.</text>
</comment>
<dbReference type="Pfam" id="PF06568">
    <property type="entry name" value="YjiS-like"/>
    <property type="match status" value="1"/>
</dbReference>
<protein>
    <submittedName>
        <fullName evidence="2">DUF1127 domain-containing protein</fullName>
    </submittedName>
</protein>
<dbReference type="InterPro" id="IPR009506">
    <property type="entry name" value="YjiS-like"/>
</dbReference>
<dbReference type="RefSeq" id="WP_254738770.1">
    <property type="nucleotide sequence ID" value="NZ_JANCLU010000002.1"/>
</dbReference>
<gene>
    <name evidence="2" type="ORF">NK718_03720</name>
</gene>
<dbReference type="EMBL" id="JANCLU010000002">
    <property type="protein sequence ID" value="MCP8937612.1"/>
    <property type="molecule type" value="Genomic_DNA"/>
</dbReference>